<keyword evidence="11 14" id="KW-0472">Membrane</keyword>
<dbReference type="InterPro" id="IPR050182">
    <property type="entry name" value="Cytochrome_P450_fam2"/>
</dbReference>
<feature type="transmembrane region" description="Helical" evidence="14">
    <location>
        <begin position="153"/>
        <end position="172"/>
    </location>
</feature>
<dbReference type="GO" id="GO:0046222">
    <property type="term" value="P:aflatoxin metabolic process"/>
    <property type="evidence" value="ECO:0007669"/>
    <property type="project" value="UniProtKB-ARBA"/>
</dbReference>
<gene>
    <name evidence="15" type="ORF">GDO86_010545</name>
</gene>
<keyword evidence="8 13" id="KW-0560">Oxidoreductase</keyword>
<evidence type="ECO:0000256" key="11">
    <source>
        <dbReference type="ARBA" id="ARBA00023136"/>
    </source>
</evidence>
<dbReference type="PANTHER" id="PTHR24300">
    <property type="entry name" value="CYTOCHROME P450 508A4-RELATED"/>
    <property type="match status" value="1"/>
</dbReference>
<dbReference type="GO" id="GO:0005737">
    <property type="term" value="C:cytoplasm"/>
    <property type="evidence" value="ECO:0007669"/>
    <property type="project" value="TreeGrafter"/>
</dbReference>
<name>A0A8T2JTV5_9PIPI</name>
<dbReference type="InterPro" id="IPR001128">
    <property type="entry name" value="Cyt_P450"/>
</dbReference>
<sequence length="473" mass="53844">MFISDPLLILLTIVLCLILINIFYSRNGNVVNNFPPGPKPLPIIGNLHTLNPKKLYQSLIEVSKQYGSIFTVHIGTQRMVILPFVPIFHILNKGYGMVFSNGENWKAMRRFTLSTLRDFGMGRKLIENKINEESDYLVEKIKSFKGKPFENTMIINGAVANIIVSILLGHRFEYHNPTFLRLMKLVNENVTLVGSPMVMLYNSFPSIMSWLPGAHKAVNQNAIEFLNYIKETFIGQRNDLDVNYQKDLIEAFLIKQQAEKDNNGSYFHNENLTMLVGNLFGAGTETTSTTLRWGILLMMKYPEIQKNVQNEIEKVIGLSQPQAEHRKMMPYTDAVIHETQRFGNILPLNLPRATTQDVNLRGYFLPKGTYVVPLLASVLRDKAHFERPDEFYPQHFLDSEGNFVKNEAFLPFSAGKRSCAGENLAKMELFLFFTRLLQNFTFQPPPGAVLDLTPVAGFTLSPMRLKICAVPRT</sequence>
<evidence type="ECO:0000256" key="9">
    <source>
        <dbReference type="ARBA" id="ARBA00023004"/>
    </source>
</evidence>
<evidence type="ECO:0000256" key="7">
    <source>
        <dbReference type="ARBA" id="ARBA00022848"/>
    </source>
</evidence>
<accession>A0A8T2JTV5</accession>
<dbReference type="Gene3D" id="1.10.630.10">
    <property type="entry name" value="Cytochrome P450"/>
    <property type="match status" value="1"/>
</dbReference>
<keyword evidence="9 12" id="KW-0408">Iron</keyword>
<feature type="binding site" description="axial binding residue" evidence="12">
    <location>
        <position position="419"/>
    </location>
    <ligand>
        <name>heme</name>
        <dbReference type="ChEBI" id="CHEBI:30413"/>
    </ligand>
    <ligandPart>
        <name>Fe</name>
        <dbReference type="ChEBI" id="CHEBI:18248"/>
    </ligandPart>
</feature>
<dbReference type="GO" id="GO:0006805">
    <property type="term" value="P:xenobiotic metabolic process"/>
    <property type="evidence" value="ECO:0007669"/>
    <property type="project" value="TreeGrafter"/>
</dbReference>
<dbReference type="SUPFAM" id="SSF48264">
    <property type="entry name" value="Cytochrome P450"/>
    <property type="match status" value="1"/>
</dbReference>
<keyword evidence="5 12" id="KW-0479">Metal-binding</keyword>
<dbReference type="OrthoDB" id="1055148at2759"/>
<dbReference type="GO" id="GO:0005506">
    <property type="term" value="F:iron ion binding"/>
    <property type="evidence" value="ECO:0007669"/>
    <property type="project" value="InterPro"/>
</dbReference>
<keyword evidence="6" id="KW-0256">Endoplasmic reticulum</keyword>
<evidence type="ECO:0000256" key="1">
    <source>
        <dbReference type="ARBA" id="ARBA00001971"/>
    </source>
</evidence>
<evidence type="ECO:0000256" key="12">
    <source>
        <dbReference type="PIRSR" id="PIRSR602401-1"/>
    </source>
</evidence>
<dbReference type="Proteomes" id="UP000812440">
    <property type="component" value="Chromosome 5"/>
</dbReference>
<dbReference type="PANTHER" id="PTHR24300:SF422">
    <property type="entry name" value="CYTOCHROME P450 2K4"/>
    <property type="match status" value="1"/>
</dbReference>
<evidence type="ECO:0000256" key="6">
    <source>
        <dbReference type="ARBA" id="ARBA00022824"/>
    </source>
</evidence>
<keyword evidence="4 12" id="KW-0349">Heme</keyword>
<comment type="cofactor">
    <cofactor evidence="1 12">
        <name>heme</name>
        <dbReference type="ChEBI" id="CHEBI:30413"/>
    </cofactor>
</comment>
<keyword evidence="7" id="KW-0492">Microsome</keyword>
<reference evidence="15" key="1">
    <citation type="thesis" date="2020" institute="ProQuest LLC" country="789 East Eisenhower Parkway, Ann Arbor, MI, USA">
        <title>Comparative Genomics and Chromosome Evolution.</title>
        <authorList>
            <person name="Mudd A.B."/>
        </authorList>
    </citation>
    <scope>NUCLEOTIDE SEQUENCE</scope>
    <source>
        <strain evidence="15">Female2</strain>
        <tissue evidence="15">Blood</tissue>
    </source>
</reference>
<dbReference type="AlphaFoldDB" id="A0A8T2JTV5"/>
<proteinExistence type="inferred from homology"/>
<dbReference type="FunFam" id="1.10.630.10:FF:000010">
    <property type="entry name" value="cytochrome P450 2W1 isoform X2"/>
    <property type="match status" value="1"/>
</dbReference>
<feature type="transmembrane region" description="Helical" evidence="14">
    <location>
        <begin position="6"/>
        <end position="24"/>
    </location>
</feature>
<dbReference type="InterPro" id="IPR017972">
    <property type="entry name" value="Cyt_P450_CS"/>
</dbReference>
<keyword evidence="16" id="KW-1185">Reference proteome</keyword>
<evidence type="ECO:0000256" key="4">
    <source>
        <dbReference type="ARBA" id="ARBA00022617"/>
    </source>
</evidence>
<dbReference type="PROSITE" id="PS00086">
    <property type="entry name" value="CYTOCHROME_P450"/>
    <property type="match status" value="1"/>
</dbReference>
<keyword evidence="14" id="KW-0812">Transmembrane</keyword>
<dbReference type="EMBL" id="JAACNH010000004">
    <property type="protein sequence ID" value="KAG8445796.1"/>
    <property type="molecule type" value="Genomic_DNA"/>
</dbReference>
<evidence type="ECO:0000256" key="5">
    <source>
        <dbReference type="ARBA" id="ARBA00022723"/>
    </source>
</evidence>
<evidence type="ECO:0000256" key="2">
    <source>
        <dbReference type="ARBA" id="ARBA00004524"/>
    </source>
</evidence>
<comment type="subcellular location">
    <subcellularLocation>
        <location evidence="2">Microsome membrane</location>
    </subcellularLocation>
</comment>
<dbReference type="InterPro" id="IPR036396">
    <property type="entry name" value="Cyt_P450_sf"/>
</dbReference>
<dbReference type="GO" id="GO:0016712">
    <property type="term" value="F:oxidoreductase activity, acting on paired donors, with incorporation or reduction of molecular oxygen, reduced flavin or flavoprotein as one donor, and incorporation of one atom of oxygen"/>
    <property type="evidence" value="ECO:0007669"/>
    <property type="project" value="TreeGrafter"/>
</dbReference>
<keyword evidence="10 13" id="KW-0503">Monooxygenase</keyword>
<evidence type="ECO:0000256" key="8">
    <source>
        <dbReference type="ARBA" id="ARBA00023002"/>
    </source>
</evidence>
<dbReference type="PRINTS" id="PR00463">
    <property type="entry name" value="EP450I"/>
</dbReference>
<comment type="similarity">
    <text evidence="3 13">Belongs to the cytochrome P450 family.</text>
</comment>
<comment type="caution">
    <text evidence="15">The sequence shown here is derived from an EMBL/GenBank/DDBJ whole genome shotgun (WGS) entry which is preliminary data.</text>
</comment>
<evidence type="ECO:0000313" key="16">
    <source>
        <dbReference type="Proteomes" id="UP000812440"/>
    </source>
</evidence>
<evidence type="ECO:0000256" key="10">
    <source>
        <dbReference type="ARBA" id="ARBA00023033"/>
    </source>
</evidence>
<evidence type="ECO:0000256" key="3">
    <source>
        <dbReference type="ARBA" id="ARBA00010617"/>
    </source>
</evidence>
<protein>
    <submittedName>
        <fullName evidence="15">Uncharacterized protein</fullName>
    </submittedName>
</protein>
<organism evidence="15 16">
    <name type="scientific">Hymenochirus boettgeri</name>
    <name type="common">Congo dwarf clawed frog</name>
    <dbReference type="NCBI Taxonomy" id="247094"/>
    <lineage>
        <taxon>Eukaryota</taxon>
        <taxon>Metazoa</taxon>
        <taxon>Chordata</taxon>
        <taxon>Craniata</taxon>
        <taxon>Vertebrata</taxon>
        <taxon>Euteleostomi</taxon>
        <taxon>Amphibia</taxon>
        <taxon>Batrachia</taxon>
        <taxon>Anura</taxon>
        <taxon>Pipoidea</taxon>
        <taxon>Pipidae</taxon>
        <taxon>Pipinae</taxon>
        <taxon>Hymenochirus</taxon>
    </lineage>
</organism>
<dbReference type="Pfam" id="PF00067">
    <property type="entry name" value="p450"/>
    <property type="match status" value="2"/>
</dbReference>
<evidence type="ECO:0000256" key="14">
    <source>
        <dbReference type="SAM" id="Phobius"/>
    </source>
</evidence>
<dbReference type="InterPro" id="IPR002401">
    <property type="entry name" value="Cyt_P450_E_grp-I"/>
</dbReference>
<dbReference type="PRINTS" id="PR00385">
    <property type="entry name" value="P450"/>
</dbReference>
<dbReference type="GO" id="GO:0020037">
    <property type="term" value="F:heme binding"/>
    <property type="evidence" value="ECO:0007669"/>
    <property type="project" value="InterPro"/>
</dbReference>
<keyword evidence="14" id="KW-1133">Transmembrane helix</keyword>
<evidence type="ECO:0000313" key="15">
    <source>
        <dbReference type="EMBL" id="KAG8445796.1"/>
    </source>
</evidence>
<dbReference type="GO" id="GO:0006082">
    <property type="term" value="P:organic acid metabolic process"/>
    <property type="evidence" value="ECO:0007669"/>
    <property type="project" value="TreeGrafter"/>
</dbReference>
<evidence type="ECO:0000256" key="13">
    <source>
        <dbReference type="RuleBase" id="RU000461"/>
    </source>
</evidence>